<evidence type="ECO:0000313" key="7">
    <source>
        <dbReference type="EMBL" id="KAJ3578544.1"/>
    </source>
</evidence>
<accession>A0A9W8TQS2</accession>
<dbReference type="Gene3D" id="3.40.50.1820">
    <property type="entry name" value="alpha/beta hydrolase"/>
    <property type="match status" value="1"/>
</dbReference>
<evidence type="ECO:0000256" key="3">
    <source>
        <dbReference type="ARBA" id="ARBA00022801"/>
    </source>
</evidence>
<feature type="compositionally biased region" description="Polar residues" evidence="5">
    <location>
        <begin position="583"/>
        <end position="592"/>
    </location>
</feature>
<dbReference type="VEuPathDB" id="FungiDB:F4678DRAFT_297266"/>
<sequence>MIVDKFTPEILISAPRRGPAVPNENGTLALYTESTHQVGGKTRKNIYVLDIATGASSCVLHDDQAYDPIWLGDGTNTIIYLKDGGMGITLMLAIDVASSPLESLVVGHIRAPVRGLKTKALGDGTVVFTILGCVDTDGTLRNTKNRRVHDGRVYNSPQLRHSDIRKEPRAYSIWYSTLSKQDGEWRIAGDLRNALRYTDLRIPLEERGLYEDAKSQYDLCKNGIVVTGRHSEPQGPVSSSADIYFIRVHSFGNGILEAPMNINIQGEGDRQAIFTLPQFSPDGSIISFLRRQGKNNVSSQIYVYHIPTSQVAVDVFGMVTGRPWALAPMSFLFSADGHSLYITAEDCGQVGLYRLKLQPHAYPVSLLQEGTVSAYHPLGSHGNGEVVLVTSSSFVESCLYQVVGDDAVFVLSSSSDHGARLGLSPKQISEMYFEGGGDGSYVVHVWVIKPRQFSENKKYPLAILVHDDATHGAWLNAWDTKWNAAAWAEQGYVVVLPNITGSTGYGQEFAAAVCNDWSSRPYDDLVNCLYNLRSMPGVDVDNAIIAGLGYGGYLMNWIQGHPLGRRFKAMVCHAGVFNTQSLSAQPSPNLESNEAPGESLSADEGSAALHRGNPANPALLQNWKTPMLVIHNERDSVVPISEGLAAYNNLQSLGVPSKFLTFSHEGRDVVKEENSLEWHRQVFTWVNGFTKPTIDTLAGDMENEGAGAADHHPLIDVL</sequence>
<dbReference type="PANTHER" id="PTHR42776:SF13">
    <property type="entry name" value="DIPEPTIDYL-PEPTIDASE 5"/>
    <property type="match status" value="1"/>
</dbReference>
<evidence type="ECO:0000259" key="6">
    <source>
        <dbReference type="Pfam" id="PF00326"/>
    </source>
</evidence>
<keyword evidence="2" id="KW-0732">Signal</keyword>
<protein>
    <recommendedName>
        <fullName evidence="4">Dipeptidyl-peptidase V</fullName>
    </recommendedName>
</protein>
<comment type="caution">
    <text evidence="7">The sequence shown here is derived from an EMBL/GenBank/DDBJ whole genome shotgun (WGS) entry which is preliminary data.</text>
</comment>
<feature type="domain" description="Peptidase S9 prolyl oligopeptidase catalytic" evidence="6">
    <location>
        <begin position="478"/>
        <end position="688"/>
    </location>
</feature>
<organism evidence="7 8">
    <name type="scientific">Xylaria arbuscula</name>
    <dbReference type="NCBI Taxonomy" id="114810"/>
    <lineage>
        <taxon>Eukaryota</taxon>
        <taxon>Fungi</taxon>
        <taxon>Dikarya</taxon>
        <taxon>Ascomycota</taxon>
        <taxon>Pezizomycotina</taxon>
        <taxon>Sordariomycetes</taxon>
        <taxon>Xylariomycetidae</taxon>
        <taxon>Xylariales</taxon>
        <taxon>Xylariaceae</taxon>
        <taxon>Xylaria</taxon>
    </lineage>
</organism>
<dbReference type="PANTHER" id="PTHR42776">
    <property type="entry name" value="SERINE PEPTIDASE S9 FAMILY MEMBER"/>
    <property type="match status" value="1"/>
</dbReference>
<dbReference type="SUPFAM" id="SSF82171">
    <property type="entry name" value="DPP6 N-terminal domain-like"/>
    <property type="match status" value="1"/>
</dbReference>
<keyword evidence="8" id="KW-1185">Reference proteome</keyword>
<evidence type="ECO:0000313" key="8">
    <source>
        <dbReference type="Proteomes" id="UP001148614"/>
    </source>
</evidence>
<evidence type="ECO:0000256" key="2">
    <source>
        <dbReference type="ARBA" id="ARBA00022729"/>
    </source>
</evidence>
<feature type="region of interest" description="Disordered" evidence="5">
    <location>
        <begin position="583"/>
        <end position="608"/>
    </location>
</feature>
<dbReference type="InterPro" id="IPR029058">
    <property type="entry name" value="AB_hydrolase_fold"/>
</dbReference>
<evidence type="ECO:0000256" key="5">
    <source>
        <dbReference type="SAM" id="MobiDB-lite"/>
    </source>
</evidence>
<keyword evidence="3" id="KW-0378">Hydrolase</keyword>
<dbReference type="Proteomes" id="UP001148614">
    <property type="component" value="Unassembled WGS sequence"/>
</dbReference>
<dbReference type="EMBL" id="JANPWZ010000200">
    <property type="protein sequence ID" value="KAJ3578544.1"/>
    <property type="molecule type" value="Genomic_DNA"/>
</dbReference>
<proteinExistence type="inferred from homology"/>
<dbReference type="InterPro" id="IPR001375">
    <property type="entry name" value="Peptidase_S9_cat"/>
</dbReference>
<gene>
    <name evidence="7" type="ORF">NPX13_g2024</name>
</gene>
<dbReference type="AlphaFoldDB" id="A0A9W8TQS2"/>
<comment type="similarity">
    <text evidence="1">Belongs to the peptidase S9C family.</text>
</comment>
<reference evidence="7" key="1">
    <citation type="submission" date="2022-07" db="EMBL/GenBank/DDBJ databases">
        <title>Genome Sequence of Xylaria arbuscula.</title>
        <authorList>
            <person name="Buettner E."/>
        </authorList>
    </citation>
    <scope>NUCLEOTIDE SEQUENCE</scope>
    <source>
        <strain evidence="7">VT107</strain>
    </source>
</reference>
<dbReference type="GO" id="GO:0006508">
    <property type="term" value="P:proteolysis"/>
    <property type="evidence" value="ECO:0007669"/>
    <property type="project" value="InterPro"/>
</dbReference>
<dbReference type="GO" id="GO:0004252">
    <property type="term" value="F:serine-type endopeptidase activity"/>
    <property type="evidence" value="ECO:0007669"/>
    <property type="project" value="TreeGrafter"/>
</dbReference>
<dbReference type="SUPFAM" id="SSF53474">
    <property type="entry name" value="alpha/beta-Hydrolases"/>
    <property type="match status" value="1"/>
</dbReference>
<evidence type="ECO:0000256" key="1">
    <source>
        <dbReference type="ARBA" id="ARBA00010040"/>
    </source>
</evidence>
<dbReference type="Pfam" id="PF00326">
    <property type="entry name" value="Peptidase_S9"/>
    <property type="match status" value="1"/>
</dbReference>
<name>A0A9W8TQS2_9PEZI</name>
<evidence type="ECO:0000256" key="4">
    <source>
        <dbReference type="ARBA" id="ARBA00032829"/>
    </source>
</evidence>